<protein>
    <recommendedName>
        <fullName evidence="8">Thymidylate kinase</fullName>
        <ecNumber evidence="8">2.7.4.9</ecNumber>
    </recommendedName>
    <alternativeName>
        <fullName evidence="8">dTMP kinase</fullName>
    </alternativeName>
</protein>
<dbReference type="InterPro" id="IPR018094">
    <property type="entry name" value="Thymidylate_kinase"/>
</dbReference>
<evidence type="ECO:0000256" key="6">
    <source>
        <dbReference type="ARBA" id="ARBA00022840"/>
    </source>
</evidence>
<gene>
    <name evidence="8 10" type="primary">tmk</name>
    <name evidence="10" type="ORF">CSA25_04460</name>
</gene>
<dbReference type="GO" id="GO:0006233">
    <property type="term" value="P:dTDP biosynthetic process"/>
    <property type="evidence" value="ECO:0007669"/>
    <property type="project" value="InterPro"/>
</dbReference>
<evidence type="ECO:0000256" key="7">
    <source>
        <dbReference type="ARBA" id="ARBA00048743"/>
    </source>
</evidence>
<evidence type="ECO:0000256" key="2">
    <source>
        <dbReference type="ARBA" id="ARBA00022679"/>
    </source>
</evidence>
<feature type="binding site" evidence="8">
    <location>
        <begin position="14"/>
        <end position="21"/>
    </location>
    <ligand>
        <name>ATP</name>
        <dbReference type="ChEBI" id="CHEBI:30616"/>
    </ligand>
</feature>
<dbReference type="InterPro" id="IPR039430">
    <property type="entry name" value="Thymidylate_kin-like_dom"/>
</dbReference>
<evidence type="ECO:0000256" key="4">
    <source>
        <dbReference type="ARBA" id="ARBA00022741"/>
    </source>
</evidence>
<dbReference type="GO" id="GO:0005524">
    <property type="term" value="F:ATP binding"/>
    <property type="evidence" value="ECO:0007669"/>
    <property type="project" value="UniProtKB-UniRule"/>
</dbReference>
<dbReference type="Pfam" id="PF02223">
    <property type="entry name" value="Thymidylate_kin"/>
    <property type="match status" value="1"/>
</dbReference>
<comment type="similarity">
    <text evidence="1 8">Belongs to the thymidylate kinase family.</text>
</comment>
<comment type="catalytic activity">
    <reaction evidence="7 8">
        <text>dTMP + ATP = dTDP + ADP</text>
        <dbReference type="Rhea" id="RHEA:13517"/>
        <dbReference type="ChEBI" id="CHEBI:30616"/>
        <dbReference type="ChEBI" id="CHEBI:58369"/>
        <dbReference type="ChEBI" id="CHEBI:63528"/>
        <dbReference type="ChEBI" id="CHEBI:456216"/>
        <dbReference type="EC" id="2.7.4.9"/>
    </reaction>
</comment>
<evidence type="ECO:0000313" key="10">
    <source>
        <dbReference type="EMBL" id="PIE62608.1"/>
    </source>
</evidence>
<dbReference type="GO" id="GO:0006235">
    <property type="term" value="P:dTTP biosynthetic process"/>
    <property type="evidence" value="ECO:0007669"/>
    <property type="project" value="UniProtKB-UniRule"/>
</dbReference>
<keyword evidence="3 8" id="KW-0545">Nucleotide biosynthesis</keyword>
<dbReference type="NCBIfam" id="TIGR00041">
    <property type="entry name" value="DTMP_kinase"/>
    <property type="match status" value="1"/>
</dbReference>
<keyword evidence="6 8" id="KW-0067">ATP-binding</keyword>
<keyword evidence="5 8" id="KW-0418">Kinase</keyword>
<evidence type="ECO:0000313" key="11">
    <source>
        <dbReference type="Proteomes" id="UP000231203"/>
    </source>
</evidence>
<dbReference type="GO" id="GO:0006227">
    <property type="term" value="P:dUDP biosynthetic process"/>
    <property type="evidence" value="ECO:0007669"/>
    <property type="project" value="TreeGrafter"/>
</dbReference>
<dbReference type="CDD" id="cd01672">
    <property type="entry name" value="TMPK"/>
    <property type="match status" value="1"/>
</dbReference>
<evidence type="ECO:0000256" key="3">
    <source>
        <dbReference type="ARBA" id="ARBA00022727"/>
    </source>
</evidence>
<evidence type="ECO:0000256" key="5">
    <source>
        <dbReference type="ARBA" id="ARBA00022777"/>
    </source>
</evidence>
<sequence length="209" mass="23669">MKKTNKGRFVVFEGIDGAGKTTQVELLCQRLASTGSPVFATCEPTGGPVGQLIRRMLSGTLPADQRTIANLFAADRTEHLMDPETGIRRMVDTGTIVVCDRYYFSSYAYHSQYMDMEWVRQINQLNADILKPDITLFIDVDPQTCLKRLQAARKHLEIYEKLDNMKQVRANYMAAFHRLAHQERVAVIDGNDSVEKIAEAVWAQVKLVM</sequence>
<organism evidence="10 11">
    <name type="scientific">Desulfobacter postgatei</name>
    <dbReference type="NCBI Taxonomy" id="2293"/>
    <lineage>
        <taxon>Bacteria</taxon>
        <taxon>Pseudomonadati</taxon>
        <taxon>Thermodesulfobacteriota</taxon>
        <taxon>Desulfobacteria</taxon>
        <taxon>Desulfobacterales</taxon>
        <taxon>Desulfobacteraceae</taxon>
        <taxon>Desulfobacter</taxon>
    </lineage>
</organism>
<dbReference type="EMBL" id="PDTI01000037">
    <property type="protein sequence ID" value="PIE62608.1"/>
    <property type="molecule type" value="Genomic_DNA"/>
</dbReference>
<dbReference type="PANTHER" id="PTHR10344">
    <property type="entry name" value="THYMIDYLATE KINASE"/>
    <property type="match status" value="1"/>
</dbReference>
<keyword evidence="2 8" id="KW-0808">Transferase</keyword>
<name>A0A2G6MR86_9BACT</name>
<feature type="domain" description="Thymidylate kinase-like" evidence="9">
    <location>
        <begin position="12"/>
        <end position="200"/>
    </location>
</feature>
<proteinExistence type="inferred from homology"/>
<dbReference type="GO" id="GO:0004798">
    <property type="term" value="F:dTMP kinase activity"/>
    <property type="evidence" value="ECO:0007669"/>
    <property type="project" value="UniProtKB-UniRule"/>
</dbReference>
<dbReference type="GO" id="GO:0005737">
    <property type="term" value="C:cytoplasm"/>
    <property type="evidence" value="ECO:0007669"/>
    <property type="project" value="TreeGrafter"/>
</dbReference>
<evidence type="ECO:0000256" key="8">
    <source>
        <dbReference type="HAMAP-Rule" id="MF_00165"/>
    </source>
</evidence>
<dbReference type="EC" id="2.7.4.9" evidence="8"/>
<accession>A0A2G6MR86</accession>
<comment type="function">
    <text evidence="8">Phosphorylation of dTMP to form dTDP in both de novo and salvage pathways of dTTP synthesis.</text>
</comment>
<dbReference type="AlphaFoldDB" id="A0A2G6MR86"/>
<evidence type="ECO:0000259" key="9">
    <source>
        <dbReference type="Pfam" id="PF02223"/>
    </source>
</evidence>
<evidence type="ECO:0000256" key="1">
    <source>
        <dbReference type="ARBA" id="ARBA00009776"/>
    </source>
</evidence>
<dbReference type="InterPro" id="IPR027417">
    <property type="entry name" value="P-loop_NTPase"/>
</dbReference>
<dbReference type="Proteomes" id="UP000231203">
    <property type="component" value="Unassembled WGS sequence"/>
</dbReference>
<comment type="caution">
    <text evidence="10">The sequence shown here is derived from an EMBL/GenBank/DDBJ whole genome shotgun (WGS) entry which is preliminary data.</text>
</comment>
<dbReference type="Gene3D" id="3.40.50.300">
    <property type="entry name" value="P-loop containing nucleotide triphosphate hydrolases"/>
    <property type="match status" value="1"/>
</dbReference>
<dbReference type="HAMAP" id="MF_00165">
    <property type="entry name" value="Thymidylate_kinase"/>
    <property type="match status" value="1"/>
</dbReference>
<dbReference type="PANTHER" id="PTHR10344:SF4">
    <property type="entry name" value="UMP-CMP KINASE 2, MITOCHONDRIAL"/>
    <property type="match status" value="1"/>
</dbReference>
<keyword evidence="4 8" id="KW-0547">Nucleotide-binding</keyword>
<dbReference type="SUPFAM" id="SSF52540">
    <property type="entry name" value="P-loop containing nucleoside triphosphate hydrolases"/>
    <property type="match status" value="1"/>
</dbReference>
<reference evidence="10 11" key="1">
    <citation type="submission" date="2017-10" db="EMBL/GenBank/DDBJ databases">
        <title>Novel microbial diversity and functional potential in the marine mammal oral microbiome.</title>
        <authorList>
            <person name="Dudek N.K."/>
            <person name="Sun C.L."/>
            <person name="Burstein D."/>
            <person name="Kantor R.S."/>
            <person name="Aliaga Goltsman D.S."/>
            <person name="Bik E.M."/>
            <person name="Thomas B.C."/>
            <person name="Banfield J.F."/>
            <person name="Relman D.A."/>
        </authorList>
    </citation>
    <scope>NUCLEOTIDE SEQUENCE [LARGE SCALE GENOMIC DNA]</scope>
    <source>
        <strain evidence="10">DOLJORAL78_47_202</strain>
    </source>
</reference>